<gene>
    <name evidence="14" type="ORF">OTU49_006889</name>
</gene>
<evidence type="ECO:0000256" key="5">
    <source>
        <dbReference type="ARBA" id="ARBA00022490"/>
    </source>
</evidence>
<dbReference type="PROSITE" id="PS00455">
    <property type="entry name" value="AMP_BINDING"/>
    <property type="match status" value="1"/>
</dbReference>
<dbReference type="FunFam" id="3.30.300.30:FF:000037">
    <property type="entry name" value="acetoacetyl-CoA synthetase"/>
    <property type="match status" value="1"/>
</dbReference>
<dbReference type="AlphaFoldDB" id="A0AAW0WM53"/>
<dbReference type="SUPFAM" id="SSF56801">
    <property type="entry name" value="Acetyl-CoA synthetase-like"/>
    <property type="match status" value="1"/>
</dbReference>
<dbReference type="Gene3D" id="3.40.50.12780">
    <property type="entry name" value="N-terminal domain of ligase-like"/>
    <property type="match status" value="1"/>
</dbReference>
<evidence type="ECO:0000256" key="10">
    <source>
        <dbReference type="ARBA" id="ARBA00023098"/>
    </source>
</evidence>
<dbReference type="InterPro" id="IPR045851">
    <property type="entry name" value="AMP-bd_C_sf"/>
</dbReference>
<dbReference type="CDD" id="cd05943">
    <property type="entry name" value="AACS"/>
    <property type="match status" value="1"/>
</dbReference>
<evidence type="ECO:0000256" key="7">
    <source>
        <dbReference type="ARBA" id="ARBA00022741"/>
    </source>
</evidence>
<comment type="catalytic activity">
    <reaction evidence="11">
        <text>acetoacetate + ATP + CoA = acetoacetyl-CoA + AMP + diphosphate</text>
        <dbReference type="Rhea" id="RHEA:16117"/>
        <dbReference type="ChEBI" id="CHEBI:13705"/>
        <dbReference type="ChEBI" id="CHEBI:30616"/>
        <dbReference type="ChEBI" id="CHEBI:33019"/>
        <dbReference type="ChEBI" id="CHEBI:57286"/>
        <dbReference type="ChEBI" id="CHEBI:57287"/>
        <dbReference type="ChEBI" id="CHEBI:456215"/>
        <dbReference type="EC" id="6.2.1.16"/>
    </reaction>
</comment>
<dbReference type="InterPro" id="IPR005914">
    <property type="entry name" value="Acac_CoA_synth"/>
</dbReference>
<evidence type="ECO:0000313" key="14">
    <source>
        <dbReference type="EMBL" id="KAK8732712.1"/>
    </source>
</evidence>
<evidence type="ECO:0000256" key="2">
    <source>
        <dbReference type="ARBA" id="ARBA00006432"/>
    </source>
</evidence>
<proteinExistence type="inferred from homology"/>
<dbReference type="InterPro" id="IPR020845">
    <property type="entry name" value="AMP-binding_CS"/>
</dbReference>
<comment type="caution">
    <text evidence="14">The sequence shown here is derived from an EMBL/GenBank/DDBJ whole genome shotgun (WGS) entry which is preliminary data.</text>
</comment>
<evidence type="ECO:0000259" key="13">
    <source>
        <dbReference type="Pfam" id="PF16177"/>
    </source>
</evidence>
<dbReference type="Proteomes" id="UP001445076">
    <property type="component" value="Unassembled WGS sequence"/>
</dbReference>
<keyword evidence="10 11" id="KW-0443">Lipid metabolism</keyword>
<feature type="domain" description="AMP-dependent synthetase/ligase" evidence="12">
    <location>
        <begin position="104"/>
        <end position="414"/>
    </location>
</feature>
<dbReference type="Pfam" id="PF00501">
    <property type="entry name" value="AMP-binding"/>
    <property type="match status" value="1"/>
</dbReference>
<dbReference type="PANTHER" id="PTHR42921">
    <property type="entry name" value="ACETOACETYL-COA SYNTHETASE"/>
    <property type="match status" value="1"/>
</dbReference>
<dbReference type="InterPro" id="IPR032387">
    <property type="entry name" value="ACAS_N"/>
</dbReference>
<evidence type="ECO:0000256" key="9">
    <source>
        <dbReference type="ARBA" id="ARBA00022840"/>
    </source>
</evidence>
<name>A0AAW0WM53_CHEQU</name>
<comment type="subcellular location">
    <subcellularLocation>
        <location evidence="1 11">Cytoplasm</location>
        <location evidence="1 11">Cytosol</location>
    </subcellularLocation>
</comment>
<keyword evidence="9 11" id="KW-0067">ATP-binding</keyword>
<dbReference type="Gene3D" id="3.30.300.30">
    <property type="match status" value="1"/>
</dbReference>
<evidence type="ECO:0000256" key="4">
    <source>
        <dbReference type="ARBA" id="ARBA00015326"/>
    </source>
</evidence>
<dbReference type="InterPro" id="IPR042099">
    <property type="entry name" value="ANL_N_sf"/>
</dbReference>
<comment type="similarity">
    <text evidence="2 11">Belongs to the ATP-dependent AMP-binding enzyme family.</text>
</comment>
<dbReference type="NCBIfam" id="NF002937">
    <property type="entry name" value="PRK03584.1"/>
    <property type="match status" value="1"/>
</dbReference>
<evidence type="ECO:0000313" key="15">
    <source>
        <dbReference type="Proteomes" id="UP001445076"/>
    </source>
</evidence>
<organism evidence="14 15">
    <name type="scientific">Cherax quadricarinatus</name>
    <name type="common">Australian red claw crayfish</name>
    <dbReference type="NCBI Taxonomy" id="27406"/>
    <lineage>
        <taxon>Eukaryota</taxon>
        <taxon>Metazoa</taxon>
        <taxon>Ecdysozoa</taxon>
        <taxon>Arthropoda</taxon>
        <taxon>Crustacea</taxon>
        <taxon>Multicrustacea</taxon>
        <taxon>Malacostraca</taxon>
        <taxon>Eumalacostraca</taxon>
        <taxon>Eucarida</taxon>
        <taxon>Decapoda</taxon>
        <taxon>Pleocyemata</taxon>
        <taxon>Astacidea</taxon>
        <taxon>Parastacoidea</taxon>
        <taxon>Parastacidae</taxon>
        <taxon>Cherax</taxon>
    </lineage>
</organism>
<evidence type="ECO:0000256" key="3">
    <source>
        <dbReference type="ARBA" id="ARBA00012988"/>
    </source>
</evidence>
<accession>A0AAW0WM53</accession>
<reference evidence="14 15" key="1">
    <citation type="journal article" date="2024" name="BMC Genomics">
        <title>Genome assembly of redclaw crayfish (Cherax quadricarinatus) provides insights into its immune adaptation and hypoxia tolerance.</title>
        <authorList>
            <person name="Liu Z."/>
            <person name="Zheng J."/>
            <person name="Li H."/>
            <person name="Fang K."/>
            <person name="Wang S."/>
            <person name="He J."/>
            <person name="Zhou D."/>
            <person name="Weng S."/>
            <person name="Chi M."/>
            <person name="Gu Z."/>
            <person name="He J."/>
            <person name="Li F."/>
            <person name="Wang M."/>
        </authorList>
    </citation>
    <scope>NUCLEOTIDE SEQUENCE [LARGE SCALE GENOMIC DNA]</scope>
    <source>
        <strain evidence="14">ZL_2023a</strain>
    </source>
</reference>
<dbReference type="PANTHER" id="PTHR42921:SF1">
    <property type="entry name" value="ACETOACETYL-COA SYNTHETASE"/>
    <property type="match status" value="1"/>
</dbReference>
<dbReference type="GO" id="GO:0005524">
    <property type="term" value="F:ATP binding"/>
    <property type="evidence" value="ECO:0007669"/>
    <property type="project" value="UniProtKB-UniRule"/>
</dbReference>
<dbReference type="NCBIfam" id="TIGR01217">
    <property type="entry name" value="ac_ac_CoA_syn"/>
    <property type="match status" value="1"/>
</dbReference>
<protein>
    <recommendedName>
        <fullName evidence="4 11">Acetoacetyl-CoA synthetase</fullName>
        <ecNumber evidence="3 11">6.2.1.16</ecNumber>
    </recommendedName>
</protein>
<keyword evidence="8 11" id="KW-0276">Fatty acid metabolism</keyword>
<dbReference type="GO" id="GO:0005829">
    <property type="term" value="C:cytosol"/>
    <property type="evidence" value="ECO:0007669"/>
    <property type="project" value="UniProtKB-SubCell"/>
</dbReference>
<keyword evidence="5 11" id="KW-0963">Cytoplasm</keyword>
<evidence type="ECO:0000256" key="8">
    <source>
        <dbReference type="ARBA" id="ARBA00022832"/>
    </source>
</evidence>
<evidence type="ECO:0000256" key="11">
    <source>
        <dbReference type="RuleBase" id="RU367019"/>
    </source>
</evidence>
<evidence type="ECO:0000259" key="12">
    <source>
        <dbReference type="Pfam" id="PF00501"/>
    </source>
</evidence>
<evidence type="ECO:0000256" key="1">
    <source>
        <dbReference type="ARBA" id="ARBA00004514"/>
    </source>
</evidence>
<dbReference type="Pfam" id="PF16177">
    <property type="entry name" value="ACAS_N"/>
    <property type="match status" value="1"/>
</dbReference>
<dbReference type="GO" id="GO:0030729">
    <property type="term" value="F:acetoacetate-CoA ligase activity"/>
    <property type="evidence" value="ECO:0007669"/>
    <property type="project" value="UniProtKB-UniRule"/>
</dbReference>
<dbReference type="EMBL" id="JARKIK010000056">
    <property type="protein sequence ID" value="KAK8732712.1"/>
    <property type="molecule type" value="Genomic_DNA"/>
</dbReference>
<feature type="domain" description="Acetyl-coenzyme A synthetase N-terminal" evidence="13">
    <location>
        <begin position="44"/>
        <end position="101"/>
    </location>
</feature>
<dbReference type="EC" id="6.2.1.16" evidence="3 11"/>
<dbReference type="GO" id="GO:0006631">
    <property type="term" value="P:fatty acid metabolic process"/>
    <property type="evidence" value="ECO:0007669"/>
    <property type="project" value="UniProtKB-UniRule"/>
</dbReference>
<evidence type="ECO:0000256" key="6">
    <source>
        <dbReference type="ARBA" id="ARBA00022598"/>
    </source>
</evidence>
<comment type="function">
    <text evidence="11">Converts acetoacetate to acetoacetyl-CoA in the cytosol.</text>
</comment>
<keyword evidence="15" id="KW-1185">Reference proteome</keyword>
<sequence length="665" mass="74609">MTGDKTQKICETKCLWRPDVRKKTKIDEFREVVNKKYSNSFGNYQELYKWSVEQYSDFWETWWEFGGFIYSSPPTQIVDSSLNITQVPRWFTGAKLNFAENLLRFRDDHIAIYATGEGQQGITAVTYEQLYKHVGAYSRALKSHGVKTGDRVVGYVPNCSASIQAMLGTASLGAVWSSTSPDFGITGVLERFTQIEPTILFTVEAVVYNGKVHDHLGKVKKVVTGLKHLKKVVIIPFVHKRNEIDISDIPNGMFLEDFLAEWESDEEVEFEQVPFHHPLFIMFSSGTTGIPKCMVHSVGGTLIQIAKEHVLHCDLSRDDVFTYYTTTGWMMWNWLVVGLFSGCSLFLYDGSPLLPTPNVLWDLVDKLGVTVLGTGAKWLAVLEEKGIIPRETHDLSSLRAILSTGSPLAPHSFHYVYNNIKEDVMLGSITGGTDIISCFMGSNPNLPVFEGEIQGRNLGMAVEAFRDGQPVYNIRGELVCTKPFPSMPTHFWNDDGGIKYTKAYFAKYPNTWTHGDYIIINSKTGGITMLGRSDGTLNPNGVRFGSAEIYNIVEQFEEVSDSVCVGQRNAAGEERVVLFLKLHPCMEFTQEFVRRIVLAIRSELSARHVPALILPITEIPYTVSGKKVEVAVRQMIQGECVKNRAALSNPDSLDLYANIPQLQAW</sequence>
<keyword evidence="6 11" id="KW-0436">Ligase</keyword>
<dbReference type="InterPro" id="IPR000873">
    <property type="entry name" value="AMP-dep_synth/lig_dom"/>
</dbReference>
<keyword evidence="7 11" id="KW-0547">Nucleotide-binding</keyword>